<reference evidence="2" key="1">
    <citation type="journal article" date="2016" name="Nat. Biotechnol.">
        <title>Sequencing wild and cultivated cassava and related species reveals extensive interspecific hybridization and genetic diversity.</title>
        <authorList>
            <person name="Bredeson J.V."/>
            <person name="Lyons J.B."/>
            <person name="Prochnik S.E."/>
            <person name="Wu G.A."/>
            <person name="Ha C.M."/>
            <person name="Edsinger-Gonzales E."/>
            <person name="Grimwood J."/>
            <person name="Schmutz J."/>
            <person name="Rabbi I.Y."/>
            <person name="Egesi C."/>
            <person name="Nauluvula P."/>
            <person name="Lebot V."/>
            <person name="Ndunguru J."/>
            <person name="Mkamilo G."/>
            <person name="Bart R.S."/>
            <person name="Setter T.L."/>
            <person name="Gleadow R.M."/>
            <person name="Kulakow P."/>
            <person name="Ferguson M.E."/>
            <person name="Rounsley S."/>
            <person name="Rokhsar D.S."/>
        </authorList>
    </citation>
    <scope>NUCLEOTIDE SEQUENCE [LARGE SCALE GENOMIC DNA]</scope>
    <source>
        <strain evidence="2">cv. AM560-2</strain>
    </source>
</reference>
<comment type="caution">
    <text evidence="1">The sequence shown here is derived from an EMBL/GenBank/DDBJ whole genome shotgun (WGS) entry which is preliminary data.</text>
</comment>
<dbReference type="EMBL" id="CM004393">
    <property type="protein sequence ID" value="KAG8651510.1"/>
    <property type="molecule type" value="Genomic_DNA"/>
</dbReference>
<evidence type="ECO:0000313" key="2">
    <source>
        <dbReference type="Proteomes" id="UP000091857"/>
    </source>
</evidence>
<gene>
    <name evidence="1" type="ORF">MANES_07G135966v8</name>
</gene>
<keyword evidence="2" id="KW-1185">Reference proteome</keyword>
<evidence type="ECO:0000313" key="1">
    <source>
        <dbReference type="EMBL" id="KAG8651510.1"/>
    </source>
</evidence>
<sequence>MTSQAVTRLKVAHTTPKLPCVTEGLPPTHKEASPSDHHRSKNTAPPPHPSRLFAARKFPRHATLSIRSRVSPADCQEFEERAVESEKSISLAMESFPCDLPPQLNQHMDRSIDEETFKSYLSHWSPLRWQEYELC</sequence>
<proteinExistence type="predicted"/>
<name>A0ACB7HGX2_MANES</name>
<accession>A0ACB7HGX2</accession>
<protein>
    <submittedName>
        <fullName evidence="1">Uncharacterized protein</fullName>
    </submittedName>
</protein>
<dbReference type="Proteomes" id="UP000091857">
    <property type="component" value="Chromosome 7"/>
</dbReference>
<organism evidence="1 2">
    <name type="scientific">Manihot esculenta</name>
    <name type="common">Cassava</name>
    <name type="synonym">Jatropha manihot</name>
    <dbReference type="NCBI Taxonomy" id="3983"/>
    <lineage>
        <taxon>Eukaryota</taxon>
        <taxon>Viridiplantae</taxon>
        <taxon>Streptophyta</taxon>
        <taxon>Embryophyta</taxon>
        <taxon>Tracheophyta</taxon>
        <taxon>Spermatophyta</taxon>
        <taxon>Magnoliopsida</taxon>
        <taxon>eudicotyledons</taxon>
        <taxon>Gunneridae</taxon>
        <taxon>Pentapetalae</taxon>
        <taxon>rosids</taxon>
        <taxon>fabids</taxon>
        <taxon>Malpighiales</taxon>
        <taxon>Euphorbiaceae</taxon>
        <taxon>Crotonoideae</taxon>
        <taxon>Manihoteae</taxon>
        <taxon>Manihot</taxon>
    </lineage>
</organism>